<organism evidence="12">
    <name type="scientific">Baileyella intestinalis</name>
    <dbReference type="NCBI Taxonomy" id="2606709"/>
    <lineage>
        <taxon>Bacteria</taxon>
        <taxon>Bacillati</taxon>
        <taxon>Bacillota</taxon>
        <taxon>Clostridia</taxon>
        <taxon>Peptostreptococcales</taxon>
        <taxon>Anaerovoracaceae</taxon>
        <taxon>Baileyella</taxon>
    </lineage>
</organism>
<evidence type="ECO:0000256" key="4">
    <source>
        <dbReference type="ARBA" id="ARBA00023015"/>
    </source>
</evidence>
<dbReference type="FunFam" id="1.10.10.10:FF:000018">
    <property type="entry name" value="DNA-binding response regulator ResD"/>
    <property type="match status" value="1"/>
</dbReference>
<feature type="domain" description="OmpR/PhoB-type" evidence="11">
    <location>
        <begin position="128"/>
        <end position="227"/>
    </location>
</feature>
<dbReference type="InterPro" id="IPR011006">
    <property type="entry name" value="CheY-like_superfamily"/>
</dbReference>
<feature type="domain" description="Response regulatory" evidence="10">
    <location>
        <begin position="2"/>
        <end position="115"/>
    </location>
</feature>
<dbReference type="GO" id="GO:0000976">
    <property type="term" value="F:transcription cis-regulatory region binding"/>
    <property type="evidence" value="ECO:0007669"/>
    <property type="project" value="TreeGrafter"/>
</dbReference>
<evidence type="ECO:0000256" key="7">
    <source>
        <dbReference type="ARBA" id="ARBA00024867"/>
    </source>
</evidence>
<dbReference type="Pfam" id="PF00486">
    <property type="entry name" value="Trans_reg_C"/>
    <property type="match status" value="1"/>
</dbReference>
<reference evidence="12" key="1">
    <citation type="submission" date="2019-09" db="EMBL/GenBank/DDBJ databases">
        <title>In-depth cultivation of the pig gut microbiome towards novel bacterial diversity and tailored functional studies.</title>
        <authorList>
            <person name="Wylensek D."/>
            <person name="Hitch T.C.A."/>
            <person name="Clavel T."/>
        </authorList>
    </citation>
    <scope>NUCLEOTIDE SEQUENCE</scope>
    <source>
        <strain evidence="12">RF-744-FAT-WT-3</strain>
    </source>
</reference>
<protein>
    <recommendedName>
        <fullName evidence="1">Stage 0 sporulation protein A homolog</fullName>
    </recommendedName>
</protein>
<dbReference type="GO" id="GO:0005829">
    <property type="term" value="C:cytosol"/>
    <property type="evidence" value="ECO:0007669"/>
    <property type="project" value="TreeGrafter"/>
</dbReference>
<dbReference type="Gene3D" id="1.10.10.10">
    <property type="entry name" value="Winged helix-like DNA-binding domain superfamily/Winged helix DNA-binding domain"/>
    <property type="match status" value="1"/>
</dbReference>
<accession>A0A6A8M7H1</accession>
<proteinExistence type="predicted"/>
<dbReference type="InterPro" id="IPR001867">
    <property type="entry name" value="OmpR/PhoB-type_DNA-bd"/>
</dbReference>
<gene>
    <name evidence="12" type="ORF">FYJ66_06800</name>
</gene>
<dbReference type="SMART" id="SM00448">
    <property type="entry name" value="REC"/>
    <property type="match status" value="1"/>
</dbReference>
<dbReference type="Gene3D" id="6.10.250.690">
    <property type="match status" value="1"/>
</dbReference>
<dbReference type="AlphaFoldDB" id="A0A6A8M7H1"/>
<dbReference type="InterPro" id="IPR036388">
    <property type="entry name" value="WH-like_DNA-bd_sf"/>
</dbReference>
<keyword evidence="2 8" id="KW-0597">Phosphoprotein</keyword>
<dbReference type="PROSITE" id="PS51755">
    <property type="entry name" value="OMPR_PHOB"/>
    <property type="match status" value="1"/>
</dbReference>
<keyword evidence="6" id="KW-0804">Transcription</keyword>
<feature type="DNA-binding region" description="OmpR/PhoB-type" evidence="9">
    <location>
        <begin position="128"/>
        <end position="227"/>
    </location>
</feature>
<evidence type="ECO:0000256" key="3">
    <source>
        <dbReference type="ARBA" id="ARBA00023012"/>
    </source>
</evidence>
<evidence type="ECO:0000256" key="9">
    <source>
        <dbReference type="PROSITE-ProRule" id="PRU01091"/>
    </source>
</evidence>
<feature type="modified residue" description="4-aspartylphosphate" evidence="8">
    <location>
        <position position="51"/>
    </location>
</feature>
<evidence type="ECO:0000256" key="2">
    <source>
        <dbReference type="ARBA" id="ARBA00022553"/>
    </source>
</evidence>
<dbReference type="Gene3D" id="3.40.50.2300">
    <property type="match status" value="1"/>
</dbReference>
<dbReference type="InterPro" id="IPR001789">
    <property type="entry name" value="Sig_transdc_resp-reg_receiver"/>
</dbReference>
<keyword evidence="3" id="KW-0902">Two-component regulatory system</keyword>
<name>A0A6A8M7H1_9FIRM</name>
<evidence type="ECO:0000259" key="10">
    <source>
        <dbReference type="PROSITE" id="PS50110"/>
    </source>
</evidence>
<dbReference type="CDD" id="cd17574">
    <property type="entry name" value="REC_OmpR"/>
    <property type="match status" value="1"/>
</dbReference>
<evidence type="ECO:0000313" key="12">
    <source>
        <dbReference type="EMBL" id="MST69295.1"/>
    </source>
</evidence>
<dbReference type="CDD" id="cd00383">
    <property type="entry name" value="trans_reg_C"/>
    <property type="match status" value="1"/>
</dbReference>
<evidence type="ECO:0000256" key="5">
    <source>
        <dbReference type="ARBA" id="ARBA00023125"/>
    </source>
</evidence>
<dbReference type="GO" id="GO:0006355">
    <property type="term" value="P:regulation of DNA-templated transcription"/>
    <property type="evidence" value="ECO:0007669"/>
    <property type="project" value="InterPro"/>
</dbReference>
<dbReference type="PROSITE" id="PS50110">
    <property type="entry name" value="RESPONSE_REGULATORY"/>
    <property type="match status" value="1"/>
</dbReference>
<keyword evidence="5 9" id="KW-0238">DNA-binding</keyword>
<dbReference type="Pfam" id="PF00072">
    <property type="entry name" value="Response_reg"/>
    <property type="match status" value="1"/>
</dbReference>
<dbReference type="PANTHER" id="PTHR48111:SF2">
    <property type="entry name" value="RESPONSE REGULATOR SAER"/>
    <property type="match status" value="1"/>
</dbReference>
<evidence type="ECO:0000256" key="8">
    <source>
        <dbReference type="PROSITE-ProRule" id="PRU00169"/>
    </source>
</evidence>
<keyword evidence="4" id="KW-0805">Transcription regulation</keyword>
<dbReference type="SMART" id="SM00862">
    <property type="entry name" value="Trans_reg_C"/>
    <property type="match status" value="1"/>
</dbReference>
<dbReference type="InterPro" id="IPR039420">
    <property type="entry name" value="WalR-like"/>
</dbReference>
<evidence type="ECO:0000256" key="1">
    <source>
        <dbReference type="ARBA" id="ARBA00018672"/>
    </source>
</evidence>
<evidence type="ECO:0000259" key="11">
    <source>
        <dbReference type="PROSITE" id="PS51755"/>
    </source>
</evidence>
<evidence type="ECO:0000256" key="6">
    <source>
        <dbReference type="ARBA" id="ARBA00023163"/>
    </source>
</evidence>
<dbReference type="PANTHER" id="PTHR48111">
    <property type="entry name" value="REGULATOR OF RPOS"/>
    <property type="match status" value="1"/>
</dbReference>
<comment type="function">
    <text evidence="7">May play the central regulatory role in sporulation. It may be an element of the effector pathway responsible for the activation of sporulation genes in response to nutritional stress. Spo0A may act in concert with spo0H (a sigma factor) to control the expression of some genes that are critical to the sporulation process.</text>
</comment>
<comment type="caution">
    <text evidence="12">The sequence shown here is derived from an EMBL/GenBank/DDBJ whole genome shotgun (WGS) entry which is preliminary data.</text>
</comment>
<dbReference type="RefSeq" id="WP_154572766.1">
    <property type="nucleotide sequence ID" value="NZ_JAQDDW010000022.1"/>
</dbReference>
<dbReference type="SUPFAM" id="SSF52172">
    <property type="entry name" value="CheY-like"/>
    <property type="match status" value="1"/>
</dbReference>
<dbReference type="EMBL" id="VUNB01000005">
    <property type="protein sequence ID" value="MST69295.1"/>
    <property type="molecule type" value="Genomic_DNA"/>
</dbReference>
<dbReference type="GO" id="GO:0032993">
    <property type="term" value="C:protein-DNA complex"/>
    <property type="evidence" value="ECO:0007669"/>
    <property type="project" value="TreeGrafter"/>
</dbReference>
<sequence length="229" mass="25776">MKILICDDDKEIARAIGIYLRNAGYETVEVHDGKSAVDAAGDPDVQLIMMDIMMPGINGIQATEAIRKIRNIPIIMVSAKGESYDKVSGLDSGADDYITKPFDPVEMVARVKACLRRYTSLGSKEIRPSVLKTGGLELDTETREVRVDGEPVVLTPKEFGVLEYLMEQPGRIFSMEQIYEAVWKEPAYNFENTVAVHIRHIREKIEIDPKNPRYLKVAWGVGYKIEKLD</sequence>
<dbReference type="GO" id="GO:0000156">
    <property type="term" value="F:phosphorelay response regulator activity"/>
    <property type="evidence" value="ECO:0007669"/>
    <property type="project" value="TreeGrafter"/>
</dbReference>